<dbReference type="PANTHER" id="PTHR43205">
    <property type="entry name" value="PROSTAGLANDIN REDUCTASE"/>
    <property type="match status" value="1"/>
</dbReference>
<evidence type="ECO:0000256" key="1">
    <source>
        <dbReference type="ARBA" id="ARBA00023002"/>
    </source>
</evidence>
<evidence type="ECO:0000259" key="2">
    <source>
        <dbReference type="SMART" id="SM00829"/>
    </source>
</evidence>
<dbReference type="SMART" id="SM00829">
    <property type="entry name" value="PKS_ER"/>
    <property type="match status" value="1"/>
</dbReference>
<dbReference type="Pfam" id="PF16884">
    <property type="entry name" value="ADH_N_2"/>
    <property type="match status" value="1"/>
</dbReference>
<dbReference type="Gene3D" id="3.90.180.10">
    <property type="entry name" value="Medium-chain alcohol dehydrogenases, catalytic domain"/>
    <property type="match status" value="1"/>
</dbReference>
<organism evidence="3 4">
    <name type="scientific">Nonomuraea endophytica</name>
    <dbReference type="NCBI Taxonomy" id="714136"/>
    <lineage>
        <taxon>Bacteria</taxon>
        <taxon>Bacillati</taxon>
        <taxon>Actinomycetota</taxon>
        <taxon>Actinomycetes</taxon>
        <taxon>Streptosporangiales</taxon>
        <taxon>Streptosporangiaceae</taxon>
        <taxon>Nonomuraea</taxon>
    </lineage>
</organism>
<dbReference type="Pfam" id="PF00107">
    <property type="entry name" value="ADH_zinc_N"/>
    <property type="match status" value="1"/>
</dbReference>
<dbReference type="InterPro" id="IPR011032">
    <property type="entry name" value="GroES-like_sf"/>
</dbReference>
<reference evidence="3 4" key="1">
    <citation type="submission" date="2020-08" db="EMBL/GenBank/DDBJ databases">
        <title>Genomic Encyclopedia of Type Strains, Phase IV (KMG-IV): sequencing the most valuable type-strain genomes for metagenomic binning, comparative biology and taxonomic classification.</title>
        <authorList>
            <person name="Goeker M."/>
        </authorList>
    </citation>
    <scope>NUCLEOTIDE SEQUENCE [LARGE SCALE GENOMIC DNA]</scope>
    <source>
        <strain evidence="3 4">DSM 45385</strain>
    </source>
</reference>
<proteinExistence type="predicted"/>
<dbReference type="Gene3D" id="3.40.50.360">
    <property type="match status" value="1"/>
</dbReference>
<dbReference type="SUPFAM" id="SSF51735">
    <property type="entry name" value="NAD(P)-binding Rossmann-fold domains"/>
    <property type="match status" value="1"/>
</dbReference>
<dbReference type="AlphaFoldDB" id="A0A7W7ZYM1"/>
<dbReference type="SUPFAM" id="SSF50129">
    <property type="entry name" value="GroES-like"/>
    <property type="match status" value="1"/>
</dbReference>
<dbReference type="InterPro" id="IPR036291">
    <property type="entry name" value="NAD(P)-bd_dom_sf"/>
</dbReference>
<dbReference type="Proteomes" id="UP000568380">
    <property type="component" value="Unassembled WGS sequence"/>
</dbReference>
<dbReference type="SUPFAM" id="SSF52218">
    <property type="entry name" value="Flavoproteins"/>
    <property type="match status" value="1"/>
</dbReference>
<comment type="caution">
    <text evidence="3">The sequence shown here is derived from an EMBL/GenBank/DDBJ whole genome shotgun (WGS) entry which is preliminary data.</text>
</comment>
<dbReference type="PANTHER" id="PTHR43205:SF7">
    <property type="entry name" value="PROSTAGLANDIN REDUCTASE 1"/>
    <property type="match status" value="1"/>
</dbReference>
<dbReference type="GO" id="GO:0016628">
    <property type="term" value="F:oxidoreductase activity, acting on the CH-CH group of donors, NAD or NADP as acceptor"/>
    <property type="evidence" value="ECO:0007669"/>
    <property type="project" value="InterPro"/>
</dbReference>
<dbReference type="InterPro" id="IPR020843">
    <property type="entry name" value="ER"/>
</dbReference>
<evidence type="ECO:0000313" key="3">
    <source>
        <dbReference type="EMBL" id="MBB5075695.1"/>
    </source>
</evidence>
<accession>A0A7W7ZYM1</accession>
<dbReference type="Pfam" id="PF03358">
    <property type="entry name" value="FMN_red"/>
    <property type="match status" value="1"/>
</dbReference>
<dbReference type="InterPro" id="IPR045010">
    <property type="entry name" value="MDR_fam"/>
</dbReference>
<dbReference type="CDD" id="cd05288">
    <property type="entry name" value="PGDH"/>
    <property type="match status" value="1"/>
</dbReference>
<dbReference type="InterPro" id="IPR005025">
    <property type="entry name" value="FMN_Rdtase-like_dom"/>
</dbReference>
<dbReference type="InterPro" id="IPR013149">
    <property type="entry name" value="ADH-like_C"/>
</dbReference>
<dbReference type="Gene3D" id="3.40.50.720">
    <property type="entry name" value="NAD(P)-binding Rossmann-like Domain"/>
    <property type="match status" value="1"/>
</dbReference>
<sequence>MRVTIIIGSVRQGRFGPTAAKWIQERAGRRSGLEVDVIDLAEAWLPTVLPEEGGPEPPAVRDLRPWLARAEAFVIVTPEYNHSYPASLKNAIDWYREEWRGKPVAFVAYGGESGGRRAVEHLEPVFACLGAVRAGEPVLFRNHENPEDSEAERLLDTLEENVMNREIRLAVRPSGEPELRDFELATTDVPRIGEGQVLVRNTWMSVDPYMRGRMDDVESYIPPFQIGQPLDGSAVGEVVDSRVPEIPVGATVVHFLGWREYAVVDAAQATVVDPYLAPEEAYLGALGTTGLTAYVSLTEVAPVRPGDTVFISSAAGAVGSVAGQLARKLGAARVIGSAGGPFKAKRLVTDFGYDVGIDYRAGSVAEQLAQAAPDGIDVYLDNVGGDHLVAAIDALKVGGRIAMVGAISAYNATEPVPGPANLFSLAHKSATLRGMLVSHYLDRFPEWIGKAAGWLADGSLRTESTVAEGIERAPQAFLDVLGGGNVGKMLVRL</sequence>
<gene>
    <name evidence="3" type="ORF">HNR40_001141</name>
</gene>
<dbReference type="InterPro" id="IPR041694">
    <property type="entry name" value="ADH_N_2"/>
</dbReference>
<dbReference type="InterPro" id="IPR029039">
    <property type="entry name" value="Flavoprotein-like_sf"/>
</dbReference>
<evidence type="ECO:0000313" key="4">
    <source>
        <dbReference type="Proteomes" id="UP000568380"/>
    </source>
</evidence>
<dbReference type="FunFam" id="3.40.50.720:FF:000121">
    <property type="entry name" value="Prostaglandin reductase 2"/>
    <property type="match status" value="1"/>
</dbReference>
<name>A0A7W7ZYM1_9ACTN</name>
<dbReference type="EMBL" id="JACHIN010000001">
    <property type="protein sequence ID" value="MBB5075695.1"/>
    <property type="molecule type" value="Genomic_DNA"/>
</dbReference>
<protein>
    <submittedName>
        <fullName evidence="3">NADPH-dependent curcumin reductase CurA</fullName>
    </submittedName>
</protein>
<keyword evidence="4" id="KW-1185">Reference proteome</keyword>
<keyword evidence="1" id="KW-0560">Oxidoreductase</keyword>
<feature type="domain" description="Enoyl reductase (ER)" evidence="2">
    <location>
        <begin position="177"/>
        <end position="491"/>
    </location>
</feature>